<accession>A0A1T1GR17</accession>
<keyword evidence="1" id="KW-1133">Transmembrane helix</keyword>
<dbReference type="AlphaFoldDB" id="A0A1T1GR17"/>
<gene>
    <name evidence="2" type="ORF">B1202_15025</name>
</gene>
<reference evidence="2 3" key="1">
    <citation type="submission" date="2017-02" db="EMBL/GenBank/DDBJ databases">
        <title>Acinetobacter sp. ANC 4945, whole genome shotgun sequencing project.</title>
        <authorList>
            <person name="Radolfova-Krizova L."/>
            <person name="Al Atrouni A."/>
            <person name="Nemec A."/>
        </authorList>
    </citation>
    <scope>NUCLEOTIDE SEQUENCE [LARGE SCALE GENOMIC DNA]</scope>
    <source>
        <strain evidence="2 3">ANC 4945</strain>
    </source>
</reference>
<proteinExistence type="predicted"/>
<organism evidence="2 3">
    <name type="scientific">Acinetobacter amyesii</name>
    <dbReference type="NCBI Taxonomy" id="2942470"/>
    <lineage>
        <taxon>Bacteria</taxon>
        <taxon>Pseudomonadati</taxon>
        <taxon>Pseudomonadota</taxon>
        <taxon>Gammaproteobacteria</taxon>
        <taxon>Moraxellales</taxon>
        <taxon>Moraxellaceae</taxon>
        <taxon>Acinetobacter</taxon>
    </lineage>
</organism>
<sequence length="241" mass="27920">MGELRKRLLEMQPSEIMVLITILLVVIGGANIYAYFHALGLDFLIKDVSISMLIMSTFKSASYLIICFVLSYILFLLGCLLAFIFNILIQSLGYKDIKENYSKTWILVAWLPTVIFNGVLQFNENFRELSSLITLLFFTSTALVYREINKRFSVDDMSILIYIFLSCFSVGNYQSKIDLDIKKSNLVRVERENLTNQEDWRILTYFNDQVVLINLKSGKEKLDYKIVKFENLKFSSNNIKG</sequence>
<feature type="transmembrane region" description="Helical" evidence="1">
    <location>
        <begin position="61"/>
        <end position="89"/>
    </location>
</feature>
<protein>
    <submittedName>
        <fullName evidence="2">Uncharacterized protein</fullName>
    </submittedName>
</protein>
<dbReference type="RefSeq" id="WP_143221624.1">
    <property type="nucleotide sequence ID" value="NZ_MVKX01000011.1"/>
</dbReference>
<keyword evidence="3" id="KW-1185">Reference proteome</keyword>
<feature type="transmembrane region" description="Helical" evidence="1">
    <location>
        <begin position="126"/>
        <end position="145"/>
    </location>
</feature>
<comment type="caution">
    <text evidence="2">The sequence shown here is derived from an EMBL/GenBank/DDBJ whole genome shotgun (WGS) entry which is preliminary data.</text>
</comment>
<feature type="transmembrane region" description="Helical" evidence="1">
    <location>
        <begin position="101"/>
        <end position="120"/>
    </location>
</feature>
<feature type="transmembrane region" description="Helical" evidence="1">
    <location>
        <begin position="16"/>
        <end position="36"/>
    </location>
</feature>
<evidence type="ECO:0000313" key="2">
    <source>
        <dbReference type="EMBL" id="OOV80041.1"/>
    </source>
</evidence>
<feature type="transmembrane region" description="Helical" evidence="1">
    <location>
        <begin position="157"/>
        <end position="175"/>
    </location>
</feature>
<keyword evidence="1" id="KW-0812">Transmembrane</keyword>
<name>A0A1T1GR17_9GAMM</name>
<evidence type="ECO:0000256" key="1">
    <source>
        <dbReference type="SAM" id="Phobius"/>
    </source>
</evidence>
<keyword evidence="1" id="KW-0472">Membrane</keyword>
<evidence type="ECO:0000313" key="3">
    <source>
        <dbReference type="Proteomes" id="UP000191160"/>
    </source>
</evidence>
<dbReference type="EMBL" id="MVKX01000011">
    <property type="protein sequence ID" value="OOV80041.1"/>
    <property type="molecule type" value="Genomic_DNA"/>
</dbReference>
<dbReference type="Proteomes" id="UP000191160">
    <property type="component" value="Unassembled WGS sequence"/>
</dbReference>